<keyword evidence="2" id="KW-1185">Reference proteome</keyword>
<dbReference type="EMBL" id="JAPQES010000007">
    <property type="protein sequence ID" value="MCY6372445.1"/>
    <property type="molecule type" value="Genomic_DNA"/>
</dbReference>
<protein>
    <recommendedName>
        <fullName evidence="3">Transposase</fullName>
    </recommendedName>
</protein>
<dbReference type="Proteomes" id="UP001079657">
    <property type="component" value="Unassembled WGS sequence"/>
</dbReference>
<gene>
    <name evidence="1" type="ORF">OXH55_17595</name>
</gene>
<evidence type="ECO:0008006" key="3">
    <source>
        <dbReference type="Google" id="ProtNLM"/>
    </source>
</evidence>
<comment type="caution">
    <text evidence="1">The sequence shown here is derived from an EMBL/GenBank/DDBJ whole genome shotgun (WGS) entry which is preliminary data.</text>
</comment>
<name>A0ABT4CTP4_9CLOT</name>
<evidence type="ECO:0000313" key="2">
    <source>
        <dbReference type="Proteomes" id="UP001079657"/>
    </source>
</evidence>
<evidence type="ECO:0000313" key="1">
    <source>
        <dbReference type="EMBL" id="MCY6372445.1"/>
    </source>
</evidence>
<dbReference type="RefSeq" id="WP_268051436.1">
    <property type="nucleotide sequence ID" value="NZ_JAPQES010000007.1"/>
</dbReference>
<accession>A0ABT4CTP4</accession>
<proteinExistence type="predicted"/>
<organism evidence="1 2">
    <name type="scientific">Clostridium ganghwense</name>
    <dbReference type="NCBI Taxonomy" id="312089"/>
    <lineage>
        <taxon>Bacteria</taxon>
        <taxon>Bacillati</taxon>
        <taxon>Bacillota</taxon>
        <taxon>Clostridia</taxon>
        <taxon>Eubacteriales</taxon>
        <taxon>Clostridiaceae</taxon>
        <taxon>Clostridium</taxon>
    </lineage>
</organism>
<sequence>MNIGQILKEKQPEAYRELNKIKKQSRRGSYKEHLSFNDYKQIMEEGRIYKRRRGVLRQVK</sequence>
<reference evidence="1" key="1">
    <citation type="submission" date="2022-12" db="EMBL/GenBank/DDBJ databases">
        <authorList>
            <person name="Wang J."/>
        </authorList>
    </citation>
    <scope>NUCLEOTIDE SEQUENCE</scope>
    <source>
        <strain evidence="1">HY-42-06</strain>
    </source>
</reference>